<keyword evidence="8" id="KW-1185">Reference proteome</keyword>
<dbReference type="PANTHER" id="PTHR43250:SF2">
    <property type="entry name" value="EXODEOXYRIBONUCLEASE III"/>
    <property type="match status" value="1"/>
</dbReference>
<evidence type="ECO:0000256" key="2">
    <source>
        <dbReference type="ARBA" id="ARBA00007092"/>
    </source>
</evidence>
<dbReference type="PROSITE" id="PS51435">
    <property type="entry name" value="AP_NUCLEASE_F1_4"/>
    <property type="match status" value="1"/>
</dbReference>
<dbReference type="InterPro" id="IPR037493">
    <property type="entry name" value="ExoIII-like"/>
</dbReference>
<evidence type="ECO:0000313" key="8">
    <source>
        <dbReference type="Proteomes" id="UP001500618"/>
    </source>
</evidence>
<evidence type="ECO:0000256" key="1">
    <source>
        <dbReference type="ARBA" id="ARBA00001946"/>
    </source>
</evidence>
<dbReference type="EMBL" id="BAAANY010000014">
    <property type="protein sequence ID" value="GAA1686008.1"/>
    <property type="molecule type" value="Genomic_DNA"/>
</dbReference>
<dbReference type="SUPFAM" id="SSF56219">
    <property type="entry name" value="DNase I-like"/>
    <property type="match status" value="1"/>
</dbReference>
<evidence type="ECO:0000256" key="3">
    <source>
        <dbReference type="ARBA" id="ARBA00022723"/>
    </source>
</evidence>
<dbReference type="InterPro" id="IPR005135">
    <property type="entry name" value="Endo/exonuclease/phosphatase"/>
</dbReference>
<dbReference type="Pfam" id="PF03372">
    <property type="entry name" value="Exo_endo_phos"/>
    <property type="match status" value="1"/>
</dbReference>
<dbReference type="Proteomes" id="UP001500618">
    <property type="component" value="Unassembled WGS sequence"/>
</dbReference>
<dbReference type="PANTHER" id="PTHR43250">
    <property type="entry name" value="EXODEOXYRIBONUCLEASE III"/>
    <property type="match status" value="1"/>
</dbReference>
<dbReference type="CDD" id="cd10281">
    <property type="entry name" value="Nape_like_AP-endo"/>
    <property type="match status" value="1"/>
</dbReference>
<evidence type="ECO:0000256" key="4">
    <source>
        <dbReference type="ARBA" id="ARBA00022801"/>
    </source>
</evidence>
<comment type="cofactor">
    <cofactor evidence="1">
        <name>Mg(2+)</name>
        <dbReference type="ChEBI" id="CHEBI:18420"/>
    </cofactor>
</comment>
<dbReference type="InterPro" id="IPR004808">
    <property type="entry name" value="AP_endonuc_1"/>
</dbReference>
<evidence type="ECO:0000256" key="5">
    <source>
        <dbReference type="ARBA" id="ARBA00022842"/>
    </source>
</evidence>
<keyword evidence="4" id="KW-0378">Hydrolase</keyword>
<dbReference type="RefSeq" id="WP_344311675.1">
    <property type="nucleotide sequence ID" value="NZ_BAAANY010000014.1"/>
</dbReference>
<dbReference type="NCBIfam" id="TIGR00195">
    <property type="entry name" value="exoDNase_III"/>
    <property type="match status" value="1"/>
</dbReference>
<accession>A0ABP4TD37</accession>
<dbReference type="Gene3D" id="3.60.10.10">
    <property type="entry name" value="Endonuclease/exonuclease/phosphatase"/>
    <property type="match status" value="1"/>
</dbReference>
<organism evidence="7 8">
    <name type="scientific">Fodinicola feengrottensis</name>
    <dbReference type="NCBI Taxonomy" id="435914"/>
    <lineage>
        <taxon>Bacteria</taxon>
        <taxon>Bacillati</taxon>
        <taxon>Actinomycetota</taxon>
        <taxon>Actinomycetes</taxon>
        <taxon>Mycobacteriales</taxon>
        <taxon>Fodinicola</taxon>
    </lineage>
</organism>
<comment type="similarity">
    <text evidence="2">Belongs to the DNA repair enzymes AP/ExoA family.</text>
</comment>
<name>A0ABP4TD37_9ACTN</name>
<evidence type="ECO:0000259" key="6">
    <source>
        <dbReference type="Pfam" id="PF03372"/>
    </source>
</evidence>
<dbReference type="NCBIfam" id="TIGR00633">
    <property type="entry name" value="xth"/>
    <property type="match status" value="1"/>
</dbReference>
<comment type="caution">
    <text evidence="7">The sequence shown here is derived from an EMBL/GenBank/DDBJ whole genome shotgun (WGS) entry which is preliminary data.</text>
</comment>
<keyword evidence="3" id="KW-0479">Metal-binding</keyword>
<dbReference type="InterPro" id="IPR036691">
    <property type="entry name" value="Endo/exonu/phosph_ase_sf"/>
</dbReference>
<reference evidence="8" key="1">
    <citation type="journal article" date="2019" name="Int. J. Syst. Evol. Microbiol.">
        <title>The Global Catalogue of Microorganisms (GCM) 10K type strain sequencing project: providing services to taxonomists for standard genome sequencing and annotation.</title>
        <authorList>
            <consortium name="The Broad Institute Genomics Platform"/>
            <consortium name="The Broad Institute Genome Sequencing Center for Infectious Disease"/>
            <person name="Wu L."/>
            <person name="Ma J."/>
        </authorList>
    </citation>
    <scope>NUCLEOTIDE SEQUENCE [LARGE SCALE GENOMIC DNA]</scope>
    <source>
        <strain evidence="8">JCM 14718</strain>
    </source>
</reference>
<evidence type="ECO:0000313" key="7">
    <source>
        <dbReference type="EMBL" id="GAA1686008.1"/>
    </source>
</evidence>
<keyword evidence="5" id="KW-0460">Magnesium</keyword>
<protein>
    <submittedName>
        <fullName evidence="7">Exodeoxyribonuclease III</fullName>
    </submittedName>
</protein>
<feature type="domain" description="Endonuclease/exonuclease/phosphatase" evidence="6">
    <location>
        <begin position="4"/>
        <end position="254"/>
    </location>
</feature>
<gene>
    <name evidence="7" type="ORF">GCM10009765_39130</name>
</gene>
<sequence>MLVATANVNGIRAACRKGFDQWLVDRKLDVVCLQEVRAQDAEIPTEIRGGWHIAHAEAAAKGRNGVAVFSRVEPTDVRSGIGSKEFDPQGRYIEVDLPGLIVASLYMPKGEAETDKQVAKARFMKPFLPYLRALARRAAEQDRDVIVAGDWNIAHREADLKNWRANRVNSGFLPEERAWLDKLYGPRSAYVDVVRAVHPDTEGPYSWWSYRGRAYDNNVGWRIDHLAVTRRLAAKARTAQVDRAATWDTRFSDHSPVLVDFDV</sequence>
<proteinExistence type="inferred from homology"/>